<name>A0ABS3FPQ8_9CYAN</name>
<dbReference type="InterPro" id="IPR045595">
    <property type="entry name" value="SufBD_N"/>
</dbReference>
<feature type="domain" description="SUF system FeS cluster assembly SufBD N-terminal" evidence="3">
    <location>
        <begin position="39"/>
        <end position="184"/>
    </location>
</feature>
<keyword evidence="5" id="KW-1185">Reference proteome</keyword>
<dbReference type="EMBL" id="JAFLQW010000227">
    <property type="protein sequence ID" value="MBO0349102.1"/>
    <property type="molecule type" value="Genomic_DNA"/>
</dbReference>
<dbReference type="InterPro" id="IPR011542">
    <property type="entry name" value="SUF_FeS_clus_asmbl_SufD"/>
</dbReference>
<dbReference type="Pfam" id="PF19295">
    <property type="entry name" value="SufBD_N"/>
    <property type="match status" value="1"/>
</dbReference>
<dbReference type="InterPro" id="IPR037284">
    <property type="entry name" value="SUF_FeS_clus_asmbl_SufBD_sf"/>
</dbReference>
<dbReference type="NCBIfam" id="TIGR01981">
    <property type="entry name" value="sufD"/>
    <property type="match status" value="1"/>
</dbReference>
<reference evidence="4 5" key="1">
    <citation type="submission" date="2021-03" db="EMBL/GenBank/DDBJ databases">
        <title>Metabolic Capacity of the Antarctic Cyanobacterium Phormidium pseudopriestleyi that Sustains Oxygenic Photosynthesis in the Presence of Hydrogen Sulfide.</title>
        <authorList>
            <person name="Lumian J.E."/>
            <person name="Jungblut A.D."/>
            <person name="Dillon M.L."/>
            <person name="Hawes I."/>
            <person name="Doran P.T."/>
            <person name="Mackey T.J."/>
            <person name="Dick G.J."/>
            <person name="Grettenberger C.L."/>
            <person name="Sumner D.Y."/>
        </authorList>
    </citation>
    <scope>NUCLEOTIDE SEQUENCE [LARGE SCALE GENOMIC DNA]</scope>
    <source>
        <strain evidence="4 5">FRX01</strain>
    </source>
</reference>
<evidence type="ECO:0000259" key="2">
    <source>
        <dbReference type="Pfam" id="PF01458"/>
    </source>
</evidence>
<evidence type="ECO:0000313" key="5">
    <source>
        <dbReference type="Proteomes" id="UP000664844"/>
    </source>
</evidence>
<organism evidence="4 5">
    <name type="scientific">Phormidium pseudopriestleyi FRX01</name>
    <dbReference type="NCBI Taxonomy" id="1759528"/>
    <lineage>
        <taxon>Bacteria</taxon>
        <taxon>Bacillati</taxon>
        <taxon>Cyanobacteriota</taxon>
        <taxon>Cyanophyceae</taxon>
        <taxon>Oscillatoriophycideae</taxon>
        <taxon>Oscillatoriales</taxon>
        <taxon>Oscillatoriaceae</taxon>
        <taxon>Phormidium</taxon>
    </lineage>
</organism>
<dbReference type="Pfam" id="PF01458">
    <property type="entry name" value="SUFBD_core"/>
    <property type="match status" value="1"/>
</dbReference>
<proteinExistence type="inferred from homology"/>
<gene>
    <name evidence="4" type="primary">sufD</name>
    <name evidence="4" type="ORF">J0895_08295</name>
</gene>
<evidence type="ECO:0000256" key="1">
    <source>
        <dbReference type="ARBA" id="ARBA00043967"/>
    </source>
</evidence>
<dbReference type="InterPro" id="IPR000825">
    <property type="entry name" value="SUF_FeS_clus_asmbl_SufBD_core"/>
</dbReference>
<protein>
    <submittedName>
        <fullName evidence="4">Fe-S cluster assembly protein SufD</fullName>
    </submittedName>
</protein>
<dbReference type="InterPro" id="IPR055346">
    <property type="entry name" value="Fe-S_cluster_assembly_SufBD"/>
</dbReference>
<evidence type="ECO:0000259" key="3">
    <source>
        <dbReference type="Pfam" id="PF19295"/>
    </source>
</evidence>
<sequence length="457" mass="49200">MVIEVSYKPQVSYLDELLKQAVASPAPVVNPEYGIAPPTAALLQQVRDNAATWVRELAMPTRKDEEWRVTDLSGLQALTFQAAPPEALPARAVAPFELPEMPDSRLVFVNGCYSAELSNVSGLPEGIFVGSLGQLPPSLQTDLPKYLGNVDGNKEVFTSLNTAGLMDAAVVWIAKDVAVAKPIHLLFMAVPGAQPRLVQTRCLVVAERGSRCTAIEEYVVADDDSCGNFKGNAPYFTNAVTEIWVAENAQVTHAKIQRESTNSFHIGKTAIAQAKDSNYSCTAVSTGGLLSRHHLEVYQKGEGTYTTLNGLAIAAGKQVCDTHSAIVLNHPNGTTKQLHKCIIDDAAQGVFNGKVLVPKPAQLTDASQLNRTLLLSPKARVDTKPQLEITADNVKCSHGATISQLEEDELFYLRSRGLDPVMSRNLLIDGFAGEILQELPSGALQTKIARCVACKSS</sequence>
<feature type="domain" description="SUF system FeS cluster assembly SufBD core" evidence="2">
    <location>
        <begin position="196"/>
        <end position="431"/>
    </location>
</feature>
<evidence type="ECO:0000313" key="4">
    <source>
        <dbReference type="EMBL" id="MBO0349102.1"/>
    </source>
</evidence>
<accession>A0ABS3FPQ8</accession>
<dbReference type="SUPFAM" id="SSF101960">
    <property type="entry name" value="Stabilizer of iron transporter SufD"/>
    <property type="match status" value="1"/>
</dbReference>
<dbReference type="RefSeq" id="WP_207087638.1">
    <property type="nucleotide sequence ID" value="NZ_JAFLQW010000227.1"/>
</dbReference>
<comment type="similarity">
    <text evidence="1">Belongs to the iron-sulfur cluster assembly SufBD family.</text>
</comment>
<dbReference type="Proteomes" id="UP000664844">
    <property type="component" value="Unassembled WGS sequence"/>
</dbReference>
<dbReference type="PANTHER" id="PTHR43575:SF1">
    <property type="entry name" value="PROTEIN ABCI7, CHLOROPLASTIC"/>
    <property type="match status" value="1"/>
</dbReference>
<dbReference type="PANTHER" id="PTHR43575">
    <property type="entry name" value="PROTEIN ABCI7, CHLOROPLASTIC"/>
    <property type="match status" value="1"/>
</dbReference>
<comment type="caution">
    <text evidence="4">The sequence shown here is derived from an EMBL/GenBank/DDBJ whole genome shotgun (WGS) entry which is preliminary data.</text>
</comment>